<dbReference type="Gene3D" id="2.60.40.3080">
    <property type="match status" value="1"/>
</dbReference>
<dbReference type="EMBL" id="WKLP01000019">
    <property type="protein sequence ID" value="MRY12545.1"/>
    <property type="molecule type" value="Genomic_DNA"/>
</dbReference>
<dbReference type="RefSeq" id="WP_010801481.1">
    <property type="nucleotide sequence ID" value="NZ_CAJSYT010000018.1"/>
</dbReference>
<accession>A0A6G1ZFG0</accession>
<protein>
    <submittedName>
        <fullName evidence="1">DUF3244 domain-containing protein</fullName>
    </submittedName>
</protein>
<dbReference type="Pfam" id="PF11589">
    <property type="entry name" value="DUF3244"/>
    <property type="match status" value="1"/>
</dbReference>
<gene>
    <name evidence="1" type="ORF">GKE01_13860</name>
</gene>
<sequence>MKRCLFIAMLLCVTVAGSAKREKIYLDDRFRSLMPPIEAYIDGQVLEFEIAEELRTLDILIEDVSGNVVYRSTIEGNKGMVPLELDLKEGEYVLIINGEEHILLGNFSVEL</sequence>
<comment type="caution">
    <text evidence="1">The sequence shown here is derived from an EMBL/GenBank/DDBJ whole genome shotgun (WGS) entry which is preliminary data.</text>
</comment>
<dbReference type="AlphaFoldDB" id="A0A6G1ZFG0"/>
<reference evidence="1" key="1">
    <citation type="journal article" date="2019" name="Nat. Med.">
        <title>A library of human gut bacterial isolates paired with longitudinal multiomics data enables mechanistic microbiome research.</title>
        <authorList>
            <person name="Poyet M."/>
            <person name="Groussin M."/>
            <person name="Gibbons S.M."/>
            <person name="Avila-Pacheco J."/>
            <person name="Jiang X."/>
            <person name="Kearney S.M."/>
            <person name="Perrotta A.R."/>
            <person name="Berdy B."/>
            <person name="Zhao S."/>
            <person name="Lieberman T.D."/>
            <person name="Swanson P.K."/>
            <person name="Smith M."/>
            <person name="Roesemann S."/>
            <person name="Alexander J.E."/>
            <person name="Rich S.A."/>
            <person name="Livny J."/>
            <person name="Vlamakis H."/>
            <person name="Clish C."/>
            <person name="Bullock K."/>
            <person name="Deik A."/>
            <person name="Scott J."/>
            <person name="Pierce K.A."/>
            <person name="Xavier R.J."/>
            <person name="Alm E.J."/>
        </authorList>
    </citation>
    <scope>NUCLEOTIDE SEQUENCE</scope>
    <source>
        <strain evidence="1">BIOML-A4</strain>
    </source>
</reference>
<dbReference type="InterPro" id="IPR021638">
    <property type="entry name" value="DUF3244"/>
</dbReference>
<name>A0A6G1ZFG0_9BACT</name>
<proteinExistence type="predicted"/>
<organism evidence="1">
    <name type="scientific">Parabacteroides goldsteinii</name>
    <dbReference type="NCBI Taxonomy" id="328812"/>
    <lineage>
        <taxon>Bacteria</taxon>
        <taxon>Pseudomonadati</taxon>
        <taxon>Bacteroidota</taxon>
        <taxon>Bacteroidia</taxon>
        <taxon>Bacteroidales</taxon>
        <taxon>Tannerellaceae</taxon>
        <taxon>Parabacteroides</taxon>
    </lineage>
</organism>
<evidence type="ECO:0000313" key="1">
    <source>
        <dbReference type="EMBL" id="MRY12545.1"/>
    </source>
</evidence>